<dbReference type="InterPro" id="IPR013103">
    <property type="entry name" value="RVT_2"/>
</dbReference>
<feature type="domain" description="Reverse transcriptase Ty1/copia-type" evidence="1">
    <location>
        <begin position="38"/>
        <end position="255"/>
    </location>
</feature>
<keyword evidence="3" id="KW-1185">Reference proteome</keyword>
<dbReference type="PANTHER" id="PTHR11439">
    <property type="entry name" value="GAG-POL-RELATED RETROTRANSPOSON"/>
    <property type="match status" value="1"/>
</dbReference>
<organism evidence="2 3">
    <name type="scientific">Puccinia sorghi</name>
    <dbReference type="NCBI Taxonomy" id="27349"/>
    <lineage>
        <taxon>Eukaryota</taxon>
        <taxon>Fungi</taxon>
        <taxon>Dikarya</taxon>
        <taxon>Basidiomycota</taxon>
        <taxon>Pucciniomycotina</taxon>
        <taxon>Pucciniomycetes</taxon>
        <taxon>Pucciniales</taxon>
        <taxon>Pucciniaceae</taxon>
        <taxon>Puccinia</taxon>
    </lineage>
</organism>
<dbReference type="InterPro" id="IPR043502">
    <property type="entry name" value="DNA/RNA_pol_sf"/>
</dbReference>
<evidence type="ECO:0000313" key="2">
    <source>
        <dbReference type="EMBL" id="KNZ46847.1"/>
    </source>
</evidence>
<dbReference type="CDD" id="cd09272">
    <property type="entry name" value="RNase_HI_RT_Ty1"/>
    <property type="match status" value="1"/>
</dbReference>
<dbReference type="AlphaFoldDB" id="A0A0L6UF39"/>
<dbReference type="VEuPathDB" id="FungiDB:VP01_68g8"/>
<dbReference type="Proteomes" id="UP000037035">
    <property type="component" value="Unassembled WGS sequence"/>
</dbReference>
<evidence type="ECO:0000259" key="1">
    <source>
        <dbReference type="Pfam" id="PF07727"/>
    </source>
</evidence>
<dbReference type="SUPFAM" id="SSF56672">
    <property type="entry name" value="DNA/RNA polymerases"/>
    <property type="match status" value="1"/>
</dbReference>
<dbReference type="STRING" id="27349.A0A0L6UF39"/>
<dbReference type="OrthoDB" id="3344688at2759"/>
<proteinExistence type="predicted"/>
<dbReference type="PANTHER" id="PTHR11439:SF483">
    <property type="entry name" value="PEPTIDE SYNTHASE GLIP-LIKE, PUTATIVE (AFU_ORTHOLOGUE AFUA_3G12920)-RELATED"/>
    <property type="match status" value="1"/>
</dbReference>
<comment type="caution">
    <text evidence="2">The sequence shown here is derived from an EMBL/GenBank/DDBJ whole genome shotgun (WGS) entry which is preliminary data.</text>
</comment>
<protein>
    <recommendedName>
        <fullName evidence="1">Reverse transcriptase Ty1/copia-type domain-containing protein</fullName>
    </recommendedName>
</protein>
<sequence>MKSNEKASWMNAAEEELSSIEGHEVWEDFELVPESFLQTTWVFRTKPATLSAKEKKKAQLCIQGFSQIEGVDYGENFAPTGKFTTLLMCLMFAIDKKLPIRQFDVKSAFLYAPLKEELYIKTPEGSKRKSLFLRLKKSLYGLKQAPANWYETLTSWFTEINFLQSASDPCLYINRDRNSIIFFHVDNLVVVGNVDAFEALFLNRFPNSTAHDPDTFLGMDVEIEPDNITLSQDKLIQKGIDLLGLNDCKPVNTPLSVGIQLEKASKEELAAFKELNINYRTFTGILNYLSCRTQPDLAPEVSILSSFNNEPGMNHWKQVVHSWKYVKGTRHLHLKLRPNPEDNSNSLQHYTDATWTDDLETRLSRSGSICFWKSCPVAWNSKKQKNITLSSTEAEMNALSDGVQENQWIKYLVEELWNEKLQPTSFHIDNKGLLEKIKQFSSNPKTKHLDIKMK</sequence>
<evidence type="ECO:0000313" key="3">
    <source>
        <dbReference type="Proteomes" id="UP000037035"/>
    </source>
</evidence>
<dbReference type="EMBL" id="LAVV01012272">
    <property type="protein sequence ID" value="KNZ46847.1"/>
    <property type="molecule type" value="Genomic_DNA"/>
</dbReference>
<name>A0A0L6UF39_9BASI</name>
<gene>
    <name evidence="2" type="ORF">VP01_68g8</name>
</gene>
<dbReference type="Pfam" id="PF07727">
    <property type="entry name" value="RVT_2"/>
    <property type="match status" value="1"/>
</dbReference>
<accession>A0A0L6UF39</accession>
<reference evidence="2 3" key="1">
    <citation type="submission" date="2015-08" db="EMBL/GenBank/DDBJ databases">
        <title>Next Generation Sequencing and Analysis of the Genome of Puccinia sorghi L Schw, the Causal Agent of Maize Common Rust.</title>
        <authorList>
            <person name="Rochi L."/>
            <person name="Burguener G."/>
            <person name="Darino M."/>
            <person name="Turjanski A."/>
            <person name="Kreff E."/>
            <person name="Dieguez M.J."/>
            <person name="Sacco F."/>
        </authorList>
    </citation>
    <scope>NUCLEOTIDE SEQUENCE [LARGE SCALE GENOMIC DNA]</scope>
    <source>
        <strain evidence="2 3">RO10H11247</strain>
    </source>
</reference>